<feature type="domain" description="Peptidase M15A C-terminal" evidence="2">
    <location>
        <begin position="142"/>
        <end position="231"/>
    </location>
</feature>
<dbReference type="InterPro" id="IPR036366">
    <property type="entry name" value="PGBDSf"/>
</dbReference>
<dbReference type="PROSITE" id="PS51318">
    <property type="entry name" value="TAT"/>
    <property type="match status" value="1"/>
</dbReference>
<dbReference type="RefSeq" id="WP_209646170.1">
    <property type="nucleotide sequence ID" value="NZ_JAGINW010000001.1"/>
</dbReference>
<reference evidence="3 4" key="1">
    <citation type="submission" date="2021-03" db="EMBL/GenBank/DDBJ databases">
        <title>Sequencing the genomes of 1000 actinobacteria strains.</title>
        <authorList>
            <person name="Klenk H.-P."/>
        </authorList>
    </citation>
    <scope>NUCLEOTIDE SEQUENCE [LARGE SCALE GENOMIC DNA]</scope>
    <source>
        <strain evidence="3 4">DSM 46670</strain>
    </source>
</reference>
<dbReference type="InterPro" id="IPR013230">
    <property type="entry name" value="Peptidase_M15A_C"/>
</dbReference>
<dbReference type="Pfam" id="PF08291">
    <property type="entry name" value="Peptidase_M15_3"/>
    <property type="match status" value="1"/>
</dbReference>
<gene>
    <name evidence="3" type="ORF">JOF56_009748</name>
</gene>
<dbReference type="InterPro" id="IPR009045">
    <property type="entry name" value="Zn_M74/Hedgehog-like"/>
</dbReference>
<dbReference type="Pfam" id="PF01471">
    <property type="entry name" value="PG_binding_1"/>
    <property type="match status" value="1"/>
</dbReference>
<protein>
    <submittedName>
        <fullName evidence="3">Peptidoglycan hydrolase-like protein with peptidoglycan-binding domain</fullName>
    </submittedName>
</protein>
<dbReference type="SUPFAM" id="SSF47090">
    <property type="entry name" value="PGBD-like"/>
    <property type="match status" value="1"/>
</dbReference>
<comment type="caution">
    <text evidence="3">The sequence shown here is derived from an EMBL/GenBank/DDBJ whole genome shotgun (WGS) entry which is preliminary data.</text>
</comment>
<evidence type="ECO:0000259" key="2">
    <source>
        <dbReference type="Pfam" id="PF08291"/>
    </source>
</evidence>
<feature type="domain" description="Peptidoglycan binding-like" evidence="1">
    <location>
        <begin position="47"/>
        <end position="108"/>
    </location>
</feature>
<dbReference type="Proteomes" id="UP001519332">
    <property type="component" value="Unassembled WGS sequence"/>
</dbReference>
<sequence>MPDHEQRSSYPRRTVLRALTIVSVGAGLVSTGATHAAVARDLRAGMSGADVRELQIRVAGWASDGSRQAFLDVSGYFDAPTEAAVRRFQQAHGLPASGVVDQATHGRLSAMATADGSTAHFEWSQFASPDGSGFAGGTVDEATVRENVRRLMYKLEALRHKLDGRETEVRDGFHSSDHRARLRGPDDSTHTYGGTADIAVASLTTYAVYQAAQSCGFSGLGSYVQSWLHCDSRAEYSHRAPAAWSWHNGVI</sequence>
<dbReference type="InterPro" id="IPR036365">
    <property type="entry name" value="PGBD-like_sf"/>
</dbReference>
<keyword evidence="4" id="KW-1185">Reference proteome</keyword>
<evidence type="ECO:0000259" key="1">
    <source>
        <dbReference type="Pfam" id="PF01471"/>
    </source>
</evidence>
<accession>A0ABS4TZE6</accession>
<evidence type="ECO:0000313" key="4">
    <source>
        <dbReference type="Proteomes" id="UP001519332"/>
    </source>
</evidence>
<name>A0ABS4TZE6_9PSEU</name>
<dbReference type="Gene3D" id="1.10.101.10">
    <property type="entry name" value="PGBD-like superfamily/PGBD"/>
    <property type="match status" value="1"/>
</dbReference>
<dbReference type="SUPFAM" id="SSF55166">
    <property type="entry name" value="Hedgehog/DD-peptidase"/>
    <property type="match status" value="1"/>
</dbReference>
<evidence type="ECO:0000313" key="3">
    <source>
        <dbReference type="EMBL" id="MBP2329363.1"/>
    </source>
</evidence>
<organism evidence="3 4">
    <name type="scientific">Kibdelosporangium banguiense</name>
    <dbReference type="NCBI Taxonomy" id="1365924"/>
    <lineage>
        <taxon>Bacteria</taxon>
        <taxon>Bacillati</taxon>
        <taxon>Actinomycetota</taxon>
        <taxon>Actinomycetes</taxon>
        <taxon>Pseudonocardiales</taxon>
        <taxon>Pseudonocardiaceae</taxon>
        <taxon>Kibdelosporangium</taxon>
    </lineage>
</organism>
<dbReference type="EMBL" id="JAGINW010000001">
    <property type="protein sequence ID" value="MBP2329363.1"/>
    <property type="molecule type" value="Genomic_DNA"/>
</dbReference>
<dbReference type="Gene3D" id="3.30.1380.10">
    <property type="match status" value="1"/>
</dbReference>
<dbReference type="InterPro" id="IPR006311">
    <property type="entry name" value="TAT_signal"/>
</dbReference>
<dbReference type="InterPro" id="IPR002477">
    <property type="entry name" value="Peptidoglycan-bd-like"/>
</dbReference>
<proteinExistence type="predicted"/>